<evidence type="ECO:0000256" key="5">
    <source>
        <dbReference type="ARBA" id="ARBA00022842"/>
    </source>
</evidence>
<name>A0A3S0H9V7_9BACT</name>
<dbReference type="AlphaFoldDB" id="A0A3S0H9V7"/>
<accession>A0A3S0H9V7</accession>
<keyword evidence="7" id="KW-1185">Reference proteome</keyword>
<evidence type="ECO:0000256" key="3">
    <source>
        <dbReference type="ARBA" id="ARBA00022723"/>
    </source>
</evidence>
<dbReference type="Proteomes" id="UP000282184">
    <property type="component" value="Unassembled WGS sequence"/>
</dbReference>
<dbReference type="EMBL" id="RXOF01000005">
    <property type="protein sequence ID" value="RTQ50215.1"/>
    <property type="molecule type" value="Genomic_DNA"/>
</dbReference>
<evidence type="ECO:0000313" key="6">
    <source>
        <dbReference type="EMBL" id="RTQ50215.1"/>
    </source>
</evidence>
<dbReference type="EC" id="3.6.1.1" evidence="2"/>
<proteinExistence type="predicted"/>
<dbReference type="InterPro" id="IPR036649">
    <property type="entry name" value="Pyrophosphatase_sf"/>
</dbReference>
<dbReference type="GO" id="GO:0004427">
    <property type="term" value="F:inorganic diphosphate phosphatase activity"/>
    <property type="evidence" value="ECO:0007669"/>
    <property type="project" value="UniProtKB-EC"/>
</dbReference>
<keyword evidence="4" id="KW-0378">Hydrolase</keyword>
<evidence type="ECO:0000256" key="2">
    <source>
        <dbReference type="ARBA" id="ARBA00012146"/>
    </source>
</evidence>
<evidence type="ECO:0000256" key="4">
    <source>
        <dbReference type="ARBA" id="ARBA00022801"/>
    </source>
</evidence>
<keyword evidence="3" id="KW-0479">Metal-binding</keyword>
<evidence type="ECO:0000313" key="7">
    <source>
        <dbReference type="Proteomes" id="UP000282184"/>
    </source>
</evidence>
<dbReference type="InterPro" id="IPR008162">
    <property type="entry name" value="Pyrophosphatase"/>
</dbReference>
<dbReference type="GO" id="GO:0000287">
    <property type="term" value="F:magnesium ion binding"/>
    <property type="evidence" value="ECO:0007669"/>
    <property type="project" value="InterPro"/>
</dbReference>
<reference evidence="6 7" key="1">
    <citation type="submission" date="2018-12" db="EMBL/GenBank/DDBJ databases">
        <title>Hymenobacter gummosus sp. nov., isolated from a spring.</title>
        <authorList>
            <person name="Nie L."/>
        </authorList>
    </citation>
    <scope>NUCLEOTIDE SEQUENCE [LARGE SCALE GENOMIC DNA]</scope>
    <source>
        <strain evidence="6 7">KCTC 52166</strain>
    </source>
</reference>
<comment type="cofactor">
    <cofactor evidence="1">
        <name>Mg(2+)</name>
        <dbReference type="ChEBI" id="CHEBI:18420"/>
    </cofactor>
</comment>
<protein>
    <recommendedName>
        <fullName evidence="2">inorganic diphosphatase</fullName>
        <ecNumber evidence="2">3.6.1.1</ecNumber>
    </recommendedName>
</protein>
<dbReference type="Pfam" id="PF00719">
    <property type="entry name" value="Pyrophosphatase"/>
    <property type="match status" value="1"/>
</dbReference>
<dbReference type="SUPFAM" id="SSF50324">
    <property type="entry name" value="Inorganic pyrophosphatase"/>
    <property type="match status" value="1"/>
</dbReference>
<keyword evidence="5" id="KW-0460">Magnesium</keyword>
<gene>
    <name evidence="6" type="ORF">EJV47_11325</name>
</gene>
<comment type="caution">
    <text evidence="6">The sequence shown here is derived from an EMBL/GenBank/DDBJ whole genome shotgun (WGS) entry which is preliminary data.</text>
</comment>
<dbReference type="GO" id="GO:0005737">
    <property type="term" value="C:cytoplasm"/>
    <property type="evidence" value="ECO:0007669"/>
    <property type="project" value="InterPro"/>
</dbReference>
<dbReference type="Gene3D" id="3.90.80.10">
    <property type="entry name" value="Inorganic pyrophosphatase"/>
    <property type="match status" value="1"/>
</dbReference>
<dbReference type="GO" id="GO:0006796">
    <property type="term" value="P:phosphate-containing compound metabolic process"/>
    <property type="evidence" value="ECO:0007669"/>
    <property type="project" value="InterPro"/>
</dbReference>
<evidence type="ECO:0000256" key="1">
    <source>
        <dbReference type="ARBA" id="ARBA00001946"/>
    </source>
</evidence>
<dbReference type="OrthoDB" id="5187599at2"/>
<organism evidence="6 7">
    <name type="scientific">Hymenobacter gummosus</name>
    <dbReference type="NCBI Taxonomy" id="1776032"/>
    <lineage>
        <taxon>Bacteria</taxon>
        <taxon>Pseudomonadati</taxon>
        <taxon>Bacteroidota</taxon>
        <taxon>Cytophagia</taxon>
        <taxon>Cytophagales</taxon>
        <taxon>Hymenobacteraceae</taxon>
        <taxon>Hymenobacter</taxon>
    </lineage>
</organism>
<sequence>MPTLGPPTSASCCPAAATSACTTTPAWLCRCLAKGLPCTSPWPARSTSTDCPPAARTLPTTSALCSTCKKPTRSNSSTRCCARALARRISLAALAAGLTTGCQPRFDELPTYSAERHLLQVVVETPAGTSRPLHYDAASNEFRPEQRAGTDRTVDFLPYPANAGFVPGTRLPPTPRHPRGGPQPALVLAEAQPPGTVLEVLPVGLLLLDDAGEMESVVLTVPARPSQQIMPVSSWRELTARYPAAREVLGLWYRHSGEAGAVRIVGWRDEQAAEQRIRKVLSRP</sequence>